<accession>A0A9W6LN96</accession>
<proteinExistence type="predicted"/>
<dbReference type="InterPro" id="IPR043128">
    <property type="entry name" value="Rev_trsase/Diguanyl_cyclase"/>
</dbReference>
<dbReference type="Gene3D" id="3.30.70.270">
    <property type="match status" value="1"/>
</dbReference>
<dbReference type="PANTHER" id="PTHR45138">
    <property type="entry name" value="REGULATORY COMPONENTS OF SENSORY TRANSDUCTION SYSTEM"/>
    <property type="match status" value="1"/>
</dbReference>
<dbReference type="Pfam" id="PF00990">
    <property type="entry name" value="GGDEF"/>
    <property type="match status" value="1"/>
</dbReference>
<gene>
    <name evidence="3" type="ORF">PM10SUCC1_26200</name>
</gene>
<dbReference type="CDD" id="cd00130">
    <property type="entry name" value="PAS"/>
    <property type="match status" value="1"/>
</dbReference>
<dbReference type="RefSeq" id="WP_281836568.1">
    <property type="nucleotide sequence ID" value="NZ_BSDY01000013.1"/>
</dbReference>
<evidence type="ECO:0008006" key="5">
    <source>
        <dbReference type="Google" id="ProtNLM"/>
    </source>
</evidence>
<dbReference type="SUPFAM" id="SSF55785">
    <property type="entry name" value="PYP-like sensor domain (PAS domain)"/>
    <property type="match status" value="1"/>
</dbReference>
<dbReference type="EMBL" id="BSDY01000013">
    <property type="protein sequence ID" value="GLI57106.1"/>
    <property type="molecule type" value="Genomic_DNA"/>
</dbReference>
<name>A0A9W6LN96_9FUSO</name>
<evidence type="ECO:0000259" key="2">
    <source>
        <dbReference type="PROSITE" id="PS50887"/>
    </source>
</evidence>
<dbReference type="SMART" id="SM00091">
    <property type="entry name" value="PAS"/>
    <property type="match status" value="1"/>
</dbReference>
<dbReference type="InterPro" id="IPR035965">
    <property type="entry name" value="PAS-like_dom_sf"/>
</dbReference>
<dbReference type="Pfam" id="PF08448">
    <property type="entry name" value="PAS_4"/>
    <property type="match status" value="1"/>
</dbReference>
<dbReference type="PANTHER" id="PTHR45138:SF9">
    <property type="entry name" value="DIGUANYLATE CYCLASE DGCM-RELATED"/>
    <property type="match status" value="1"/>
</dbReference>
<feature type="domain" description="GGDEF" evidence="2">
    <location>
        <begin position="167"/>
        <end position="301"/>
    </location>
</feature>
<dbReference type="InterPro" id="IPR050469">
    <property type="entry name" value="Diguanylate_Cyclase"/>
</dbReference>
<dbReference type="Gene3D" id="3.30.450.20">
    <property type="entry name" value="PAS domain"/>
    <property type="match status" value="1"/>
</dbReference>
<sequence length="304" mass="35043">MNLIEFINSQGEPLTELLDLLPIPIFYKDRRGVYLGCNKAFERFIKLSREEFIGKTVYELYPKKLADIYFKMDEEHFNNPGVQVYDGEVRSSERESYSVRFHKATFTNEEGEVAGLIGAVLDITKEVEQGRYLEKLASYDVLTGLYNRRKGMILLERAIEDSRYQGEELSIIMMDVDHFKRINDLYGHLYGDEVLKKISQVLEDNLRDQDIVFRYGGEEFICSLPKTSKGEALLVAERIRESIIASFTDHEKNTDRYVTASFGVSTYPEDGMSMDQVVSRADDAMYRIKKNGRNGIGVARRRKG</sequence>
<dbReference type="Proteomes" id="UP001144471">
    <property type="component" value="Unassembled WGS sequence"/>
</dbReference>
<organism evidence="3 4">
    <name type="scientific">Propionigenium maris DSM 9537</name>
    <dbReference type="NCBI Taxonomy" id="1123000"/>
    <lineage>
        <taxon>Bacteria</taxon>
        <taxon>Fusobacteriati</taxon>
        <taxon>Fusobacteriota</taxon>
        <taxon>Fusobacteriia</taxon>
        <taxon>Fusobacteriales</taxon>
        <taxon>Fusobacteriaceae</taxon>
        <taxon>Propionigenium</taxon>
    </lineage>
</organism>
<dbReference type="SUPFAM" id="SSF55073">
    <property type="entry name" value="Nucleotide cyclase"/>
    <property type="match status" value="1"/>
</dbReference>
<dbReference type="FunFam" id="3.30.70.270:FF:000001">
    <property type="entry name" value="Diguanylate cyclase domain protein"/>
    <property type="match status" value="1"/>
</dbReference>
<evidence type="ECO:0000313" key="3">
    <source>
        <dbReference type="EMBL" id="GLI57106.1"/>
    </source>
</evidence>
<protein>
    <recommendedName>
        <fullName evidence="5">PAS domain S-box-containing protein/diguanylate cyclase (GGDEF) domain-containing protein</fullName>
    </recommendedName>
</protein>
<feature type="domain" description="PAS" evidence="1">
    <location>
        <begin position="10"/>
        <end position="61"/>
    </location>
</feature>
<dbReference type="SMART" id="SM00267">
    <property type="entry name" value="GGDEF"/>
    <property type="match status" value="1"/>
</dbReference>
<evidence type="ECO:0000259" key="1">
    <source>
        <dbReference type="PROSITE" id="PS50112"/>
    </source>
</evidence>
<dbReference type="InterPro" id="IPR013656">
    <property type="entry name" value="PAS_4"/>
</dbReference>
<dbReference type="AlphaFoldDB" id="A0A9W6LN96"/>
<dbReference type="InterPro" id="IPR029787">
    <property type="entry name" value="Nucleotide_cyclase"/>
</dbReference>
<dbReference type="GO" id="GO:0052621">
    <property type="term" value="F:diguanylate cyclase activity"/>
    <property type="evidence" value="ECO:0007669"/>
    <property type="project" value="TreeGrafter"/>
</dbReference>
<reference evidence="3" key="1">
    <citation type="submission" date="2022-12" db="EMBL/GenBank/DDBJ databases">
        <title>Reference genome sequencing for broad-spectrum identification of bacterial and archaeal isolates by mass spectrometry.</title>
        <authorList>
            <person name="Sekiguchi Y."/>
            <person name="Tourlousse D.M."/>
        </authorList>
    </citation>
    <scope>NUCLEOTIDE SEQUENCE</scope>
    <source>
        <strain evidence="3">10succ1</strain>
    </source>
</reference>
<dbReference type="NCBIfam" id="TIGR00254">
    <property type="entry name" value="GGDEF"/>
    <property type="match status" value="1"/>
</dbReference>
<dbReference type="InterPro" id="IPR000160">
    <property type="entry name" value="GGDEF_dom"/>
</dbReference>
<comment type="caution">
    <text evidence="3">The sequence shown here is derived from an EMBL/GenBank/DDBJ whole genome shotgun (WGS) entry which is preliminary data.</text>
</comment>
<dbReference type="PROSITE" id="PS50112">
    <property type="entry name" value="PAS"/>
    <property type="match status" value="1"/>
</dbReference>
<keyword evidence="4" id="KW-1185">Reference proteome</keyword>
<dbReference type="NCBIfam" id="TIGR00229">
    <property type="entry name" value="sensory_box"/>
    <property type="match status" value="1"/>
</dbReference>
<dbReference type="PROSITE" id="PS50887">
    <property type="entry name" value="GGDEF"/>
    <property type="match status" value="1"/>
</dbReference>
<evidence type="ECO:0000313" key="4">
    <source>
        <dbReference type="Proteomes" id="UP001144471"/>
    </source>
</evidence>
<dbReference type="CDD" id="cd01949">
    <property type="entry name" value="GGDEF"/>
    <property type="match status" value="1"/>
</dbReference>
<dbReference type="InterPro" id="IPR000014">
    <property type="entry name" value="PAS"/>
</dbReference>